<dbReference type="AlphaFoldDB" id="A0A2W4XMW1"/>
<dbReference type="Pfam" id="PF22319">
    <property type="entry name" value="DUF6972"/>
    <property type="match status" value="1"/>
</dbReference>
<organism evidence="2 3">
    <name type="scientific">Shackletoniella antarctica</name>
    <dbReference type="NCBI Taxonomy" id="268115"/>
    <lineage>
        <taxon>Bacteria</taxon>
        <taxon>Bacillati</taxon>
        <taxon>Cyanobacteriota</taxon>
        <taxon>Cyanophyceae</taxon>
        <taxon>Oculatellales</taxon>
        <taxon>Oculatellaceae</taxon>
        <taxon>Shackletoniella</taxon>
    </lineage>
</organism>
<feature type="domain" description="DUF6972" evidence="1">
    <location>
        <begin position="6"/>
        <end position="116"/>
    </location>
</feature>
<comment type="caution">
    <text evidence="2">The sequence shown here is derived from an EMBL/GenBank/DDBJ whole genome shotgun (WGS) entry which is preliminary data.</text>
</comment>
<evidence type="ECO:0000259" key="1">
    <source>
        <dbReference type="Pfam" id="PF22319"/>
    </source>
</evidence>
<evidence type="ECO:0000313" key="3">
    <source>
        <dbReference type="Proteomes" id="UP000249081"/>
    </source>
</evidence>
<dbReference type="Proteomes" id="UP000249081">
    <property type="component" value="Unassembled WGS sequence"/>
</dbReference>
<gene>
    <name evidence="2" type="ORF">DCF17_18030</name>
</gene>
<dbReference type="EMBL" id="QBMN01000156">
    <property type="protein sequence ID" value="PZO35895.1"/>
    <property type="molecule type" value="Genomic_DNA"/>
</dbReference>
<reference evidence="3" key="1">
    <citation type="submission" date="2018-04" db="EMBL/GenBank/DDBJ databases">
        <authorList>
            <person name="Cornet L."/>
        </authorList>
    </citation>
    <scope>NUCLEOTIDE SEQUENCE [LARGE SCALE GENOMIC DNA]</scope>
</reference>
<dbReference type="InterPro" id="IPR054245">
    <property type="entry name" value="DUF6972"/>
</dbReference>
<accession>A0A2W4XMW1</accession>
<evidence type="ECO:0000313" key="2">
    <source>
        <dbReference type="EMBL" id="PZO35895.1"/>
    </source>
</evidence>
<sequence>MSGIDRDITPDPRLSLIDCHLPNSLQVQQLLQRENRAHVFNDLETLKQVTQAIITGGERTGIEDKDDDYERYGLYFSEPIGYIIRIDGSQTLLYYGEIKIVKTTGEYHAIPRTSPRRTS</sequence>
<proteinExistence type="predicted"/>
<protein>
    <recommendedName>
        <fullName evidence="1">DUF6972 domain-containing protein</fullName>
    </recommendedName>
</protein>
<reference evidence="2 3" key="2">
    <citation type="submission" date="2018-06" db="EMBL/GenBank/DDBJ databases">
        <title>Metagenomic assembly of (sub)arctic Cyanobacteria and their associated microbiome from non-axenic cultures.</title>
        <authorList>
            <person name="Baurain D."/>
        </authorList>
    </citation>
    <scope>NUCLEOTIDE SEQUENCE [LARGE SCALE GENOMIC DNA]</scope>
    <source>
        <strain evidence="2">ULC041bin1</strain>
    </source>
</reference>
<name>A0A2W4XMW1_9CYAN</name>